<name>D2BJA7_DEHMV</name>
<organism evidence="8 9">
    <name type="scientific">Dehalococcoides mccartyi (strain VS)</name>
    <dbReference type="NCBI Taxonomy" id="311424"/>
    <lineage>
        <taxon>Bacteria</taxon>
        <taxon>Bacillati</taxon>
        <taxon>Chloroflexota</taxon>
        <taxon>Dehalococcoidia</taxon>
        <taxon>Dehalococcoidales</taxon>
        <taxon>Dehalococcoidaceae</taxon>
        <taxon>Dehalococcoides</taxon>
    </lineage>
</organism>
<evidence type="ECO:0000256" key="3">
    <source>
        <dbReference type="ARBA" id="ARBA00022729"/>
    </source>
</evidence>
<dbReference type="GO" id="GO:0046872">
    <property type="term" value="F:metal ion binding"/>
    <property type="evidence" value="ECO:0007669"/>
    <property type="project" value="UniProtKB-KW"/>
</dbReference>
<evidence type="ECO:0000256" key="4">
    <source>
        <dbReference type="ARBA" id="ARBA00023004"/>
    </source>
</evidence>
<comment type="subcellular location">
    <subcellularLocation>
        <location evidence="1">Cell envelope</location>
    </subcellularLocation>
</comment>
<keyword evidence="5" id="KW-0411">Iron-sulfur</keyword>
<accession>D2BJA7</accession>
<dbReference type="InterPro" id="IPR017900">
    <property type="entry name" value="4Fe4S_Fe_S_CS"/>
</dbReference>
<gene>
    <name evidence="8" type="primary">rdhA</name>
    <name evidence="8" type="ordered locus">DhcVS_1308</name>
</gene>
<dbReference type="Proteomes" id="UP000002506">
    <property type="component" value="Chromosome"/>
</dbReference>
<evidence type="ECO:0000256" key="1">
    <source>
        <dbReference type="ARBA" id="ARBA00004196"/>
    </source>
</evidence>
<dbReference type="PROSITE" id="PS51379">
    <property type="entry name" value="4FE4S_FER_2"/>
    <property type="match status" value="2"/>
</dbReference>
<dbReference type="Gene3D" id="3.30.70.20">
    <property type="match status" value="1"/>
</dbReference>
<dbReference type="InterPro" id="IPR017896">
    <property type="entry name" value="4Fe4S_Fe-S-bd"/>
</dbReference>
<proteinExistence type="predicted"/>
<evidence type="ECO:0000256" key="6">
    <source>
        <dbReference type="ARBA" id="ARBA00023136"/>
    </source>
</evidence>
<keyword evidence="6" id="KW-0472">Membrane</keyword>
<dbReference type="SUPFAM" id="SSF54862">
    <property type="entry name" value="4Fe-4S ferredoxins"/>
    <property type="match status" value="1"/>
</dbReference>
<dbReference type="Pfam" id="PF12838">
    <property type="entry name" value="Fer4_7"/>
    <property type="match status" value="1"/>
</dbReference>
<keyword evidence="2" id="KW-0479">Metal-binding</keyword>
<dbReference type="PROSITE" id="PS00198">
    <property type="entry name" value="4FE4S_FER_1"/>
    <property type="match status" value="1"/>
</dbReference>
<dbReference type="EMBL" id="CP001827">
    <property type="protein sequence ID" value="ACZ62407.1"/>
    <property type="molecule type" value="Genomic_DNA"/>
</dbReference>
<dbReference type="KEGG" id="dev:DhcVS_1308"/>
<reference evidence="8 9" key="1">
    <citation type="journal article" date="2009" name="PLoS Genet.">
        <title>Localized plasticity in the streamlined genomes of vinyl chloride respiring Dehalococcoides.</title>
        <authorList>
            <person name="McMurdie P.J."/>
            <person name="Behrens S.F."/>
            <person name="Muller J.A."/>
            <person name="Goke J."/>
            <person name="Ritalahti K.M."/>
            <person name="Wagner R."/>
            <person name="Goltsman E."/>
            <person name="Lapidus A."/>
            <person name="Holmes S."/>
            <person name="Loffler F.E."/>
            <person name="Spormann A.M."/>
        </authorList>
    </citation>
    <scope>NUCLEOTIDE SEQUENCE [LARGE SCALE GENOMIC DNA]</scope>
    <source>
        <strain evidence="8 9">VS</strain>
    </source>
</reference>
<protein>
    <submittedName>
        <fullName evidence="8">Reductive dehalogenase</fullName>
    </submittedName>
</protein>
<evidence type="ECO:0000313" key="8">
    <source>
        <dbReference type="EMBL" id="ACZ62407.1"/>
    </source>
</evidence>
<dbReference type="GO" id="GO:0030313">
    <property type="term" value="C:cell envelope"/>
    <property type="evidence" value="ECO:0007669"/>
    <property type="project" value="UniProtKB-SubCell"/>
</dbReference>
<dbReference type="GO" id="GO:0051536">
    <property type="term" value="F:iron-sulfur cluster binding"/>
    <property type="evidence" value="ECO:0007669"/>
    <property type="project" value="UniProtKB-KW"/>
</dbReference>
<keyword evidence="3" id="KW-0732">Signal</keyword>
<evidence type="ECO:0000256" key="5">
    <source>
        <dbReference type="ARBA" id="ARBA00023014"/>
    </source>
</evidence>
<evidence type="ECO:0000259" key="7">
    <source>
        <dbReference type="PROSITE" id="PS51379"/>
    </source>
</evidence>
<dbReference type="NCBIfam" id="TIGR02486">
    <property type="entry name" value="RDH"/>
    <property type="match status" value="1"/>
</dbReference>
<feature type="domain" description="4Fe-4S ferredoxin-type" evidence="7">
    <location>
        <begin position="67"/>
        <end position="96"/>
    </location>
</feature>
<feature type="domain" description="4Fe-4S ferredoxin-type" evidence="7">
    <location>
        <begin position="15"/>
        <end position="47"/>
    </location>
</feature>
<dbReference type="eggNOG" id="COG1145">
    <property type="taxonomic scope" value="Bacteria"/>
</dbReference>
<dbReference type="HOGENOM" id="CLU_1746628_0_0_0"/>
<sequence>MRVCDRCLTDLPLAPTKPIDAGINKFCETCGICAEECPFGSLSKGGSSWDHFLSNEPLGNGNAPGFKGWRLDLHKCNYCGICQSACPFNSVDNSWVHSLIKSTVGTTSIFNGFFANMEKNFNYGFHNPENWWDMEQPVFGIKKEWLGGD</sequence>
<dbReference type="AlphaFoldDB" id="D2BJA7"/>
<dbReference type="InterPro" id="IPR012832">
    <property type="entry name" value="RDH"/>
</dbReference>
<keyword evidence="4" id="KW-0408">Iron</keyword>
<evidence type="ECO:0000313" key="9">
    <source>
        <dbReference type="Proteomes" id="UP000002506"/>
    </source>
</evidence>
<evidence type="ECO:0000256" key="2">
    <source>
        <dbReference type="ARBA" id="ARBA00022723"/>
    </source>
</evidence>